<feature type="compositionally biased region" description="Basic residues" evidence="1">
    <location>
        <begin position="53"/>
        <end position="68"/>
    </location>
</feature>
<protein>
    <submittedName>
        <fullName evidence="2">Uncharacterized protein</fullName>
    </submittedName>
</protein>
<dbReference type="HOGENOM" id="CLU_199976_0_0_1"/>
<accession>U5DE14</accession>
<dbReference type="Proteomes" id="UP000017836">
    <property type="component" value="Unassembled WGS sequence"/>
</dbReference>
<feature type="region of interest" description="Disordered" evidence="1">
    <location>
        <begin position="1"/>
        <end position="68"/>
    </location>
</feature>
<dbReference type="AlphaFoldDB" id="U5DE14"/>
<feature type="compositionally biased region" description="Basic and acidic residues" evidence="1">
    <location>
        <begin position="1"/>
        <end position="37"/>
    </location>
</feature>
<gene>
    <name evidence="2" type="ORF">AMTR_s00065p00180630</name>
</gene>
<proteinExistence type="predicted"/>
<evidence type="ECO:0000313" key="2">
    <source>
        <dbReference type="EMBL" id="ERN18648.1"/>
    </source>
</evidence>
<evidence type="ECO:0000313" key="3">
    <source>
        <dbReference type="Proteomes" id="UP000017836"/>
    </source>
</evidence>
<sequence>MDDIEARMKNSQREYHDKGVLDEVGHDGVGESSRAVEDLVSSTQLAVEEHRRYNTRKKQYQPKRRRSV</sequence>
<keyword evidence="3" id="KW-1185">Reference proteome</keyword>
<name>U5DE14_AMBTC</name>
<organism evidence="2 3">
    <name type="scientific">Amborella trichopoda</name>
    <dbReference type="NCBI Taxonomy" id="13333"/>
    <lineage>
        <taxon>Eukaryota</taxon>
        <taxon>Viridiplantae</taxon>
        <taxon>Streptophyta</taxon>
        <taxon>Embryophyta</taxon>
        <taxon>Tracheophyta</taxon>
        <taxon>Spermatophyta</taxon>
        <taxon>Magnoliopsida</taxon>
        <taxon>Amborellales</taxon>
        <taxon>Amborellaceae</taxon>
        <taxon>Amborella</taxon>
    </lineage>
</organism>
<dbReference type="EMBL" id="KI392088">
    <property type="protein sequence ID" value="ERN18648.1"/>
    <property type="molecule type" value="Genomic_DNA"/>
</dbReference>
<dbReference type="Gramene" id="ERN18648">
    <property type="protein sequence ID" value="ERN18648"/>
    <property type="gene ID" value="AMTR_s00065p00180630"/>
</dbReference>
<reference evidence="3" key="1">
    <citation type="journal article" date="2013" name="Science">
        <title>The Amborella genome and the evolution of flowering plants.</title>
        <authorList>
            <consortium name="Amborella Genome Project"/>
        </authorList>
    </citation>
    <scope>NUCLEOTIDE SEQUENCE [LARGE SCALE GENOMIC DNA]</scope>
</reference>
<evidence type="ECO:0000256" key="1">
    <source>
        <dbReference type="SAM" id="MobiDB-lite"/>
    </source>
</evidence>